<dbReference type="Gene3D" id="1.10.490.110">
    <property type="entry name" value="Uncharacterized conserved protein DUF2267"/>
    <property type="match status" value="1"/>
</dbReference>
<dbReference type="Proteomes" id="UP000236742">
    <property type="component" value="Unassembled WGS sequence"/>
</dbReference>
<sequence>MSALGLKIIDDAAHQLNRWVNEIDEQVGWEHKQRAYRLLRAVLHVVRDHLSVDEAAQLGAQLPVLVRGIYYEGWNPSKTPTRIRKAEEFEEAVQKAFETDPLGDAPEAIAAVFRTLRAHVSVGEMEQVEAAFTEDVRRLFG</sequence>
<gene>
    <name evidence="1" type="ORF">SAMN05421751_10914</name>
</gene>
<accession>A0A1H5WUC6</accession>
<dbReference type="Pfam" id="PF10025">
    <property type="entry name" value="DUF2267"/>
    <property type="match status" value="1"/>
</dbReference>
<dbReference type="RefSeq" id="WP_104008273.1">
    <property type="nucleotide sequence ID" value="NZ_FNVD01000009.1"/>
</dbReference>
<dbReference type="EMBL" id="FNVD01000009">
    <property type="protein sequence ID" value="SEG03051.1"/>
    <property type="molecule type" value="Genomic_DNA"/>
</dbReference>
<dbReference type="AlphaFoldDB" id="A0A1H5WUC6"/>
<dbReference type="InterPro" id="IPR018727">
    <property type="entry name" value="DUF2267"/>
</dbReference>
<evidence type="ECO:0000313" key="1">
    <source>
        <dbReference type="EMBL" id="SEG03051.1"/>
    </source>
</evidence>
<reference evidence="1 2" key="1">
    <citation type="submission" date="2016-10" db="EMBL/GenBank/DDBJ databases">
        <authorList>
            <person name="de Groot N.N."/>
        </authorList>
    </citation>
    <scope>NUCLEOTIDE SEQUENCE [LARGE SCALE GENOMIC DNA]</scope>
    <source>
        <strain evidence="1 2">DSM 23413</strain>
    </source>
</reference>
<evidence type="ECO:0000313" key="2">
    <source>
        <dbReference type="Proteomes" id="UP000236742"/>
    </source>
</evidence>
<protein>
    <submittedName>
        <fullName evidence="1">Uncharacterized conserved protein, DUF2267 family</fullName>
    </submittedName>
</protein>
<dbReference type="InterPro" id="IPR038282">
    <property type="entry name" value="DUF2267_sf"/>
</dbReference>
<name>A0A1H5WUC6_9RHOB</name>
<dbReference type="OrthoDB" id="20942at2"/>
<organism evidence="1 2">
    <name type="scientific">Jhaorihella thermophila</name>
    <dbReference type="NCBI Taxonomy" id="488547"/>
    <lineage>
        <taxon>Bacteria</taxon>
        <taxon>Pseudomonadati</taxon>
        <taxon>Pseudomonadota</taxon>
        <taxon>Alphaproteobacteria</taxon>
        <taxon>Rhodobacterales</taxon>
        <taxon>Paracoccaceae</taxon>
        <taxon>Jhaorihella</taxon>
    </lineage>
</organism>
<proteinExistence type="predicted"/>
<keyword evidence="2" id="KW-1185">Reference proteome</keyword>